<comment type="caution">
    <text evidence="1">The sequence shown here is derived from an EMBL/GenBank/DDBJ whole genome shotgun (WGS) entry which is preliminary data.</text>
</comment>
<dbReference type="EMBL" id="BMFD01000017">
    <property type="protein sequence ID" value="GGC52260.1"/>
    <property type="molecule type" value="Genomic_DNA"/>
</dbReference>
<organism evidence="1 2">
    <name type="scientific">Belliella aquatica</name>
    <dbReference type="NCBI Taxonomy" id="1323734"/>
    <lineage>
        <taxon>Bacteria</taxon>
        <taxon>Pseudomonadati</taxon>
        <taxon>Bacteroidota</taxon>
        <taxon>Cytophagia</taxon>
        <taxon>Cytophagales</taxon>
        <taxon>Cyclobacteriaceae</taxon>
        <taxon>Belliella</taxon>
    </lineage>
</organism>
<reference evidence="2" key="1">
    <citation type="journal article" date="2019" name="Int. J. Syst. Evol. Microbiol.">
        <title>The Global Catalogue of Microorganisms (GCM) 10K type strain sequencing project: providing services to taxonomists for standard genome sequencing and annotation.</title>
        <authorList>
            <consortium name="The Broad Institute Genomics Platform"/>
            <consortium name="The Broad Institute Genome Sequencing Center for Infectious Disease"/>
            <person name="Wu L."/>
            <person name="Ma J."/>
        </authorList>
    </citation>
    <scope>NUCLEOTIDE SEQUENCE [LARGE SCALE GENOMIC DNA]</scope>
    <source>
        <strain evidence="2">CGMCC 1.12479</strain>
    </source>
</reference>
<protein>
    <recommendedName>
        <fullName evidence="3">DUF5063 domain-containing protein</fullName>
    </recommendedName>
</protein>
<sequence length="137" mass="16608">MNIEDVKQKIAELAAEFHELNIASNDEIQFAELIEEEVINLIVYYCEHHKYMINGFPYEKRELFKTQTTIDNEEEDEYFSQERFQLYLDCLALEKDDVADLLWFYNNKFWPSSFESKALFYRLIKEQLENGYYDVKL</sequence>
<accession>A0ABQ1N6G8</accession>
<dbReference type="RefSeq" id="WP_188444247.1">
    <property type="nucleotide sequence ID" value="NZ_BMFD01000017.1"/>
</dbReference>
<name>A0ABQ1N6G8_9BACT</name>
<gene>
    <name evidence="1" type="ORF">GCM10010993_33430</name>
</gene>
<proteinExistence type="predicted"/>
<dbReference type="Proteomes" id="UP000635885">
    <property type="component" value="Unassembled WGS sequence"/>
</dbReference>
<keyword evidence="2" id="KW-1185">Reference proteome</keyword>
<evidence type="ECO:0000313" key="1">
    <source>
        <dbReference type="EMBL" id="GGC52260.1"/>
    </source>
</evidence>
<evidence type="ECO:0000313" key="2">
    <source>
        <dbReference type="Proteomes" id="UP000635885"/>
    </source>
</evidence>
<evidence type="ECO:0008006" key="3">
    <source>
        <dbReference type="Google" id="ProtNLM"/>
    </source>
</evidence>